<reference evidence="2" key="2">
    <citation type="submission" date="2020-05" db="UniProtKB">
        <authorList>
            <consortium name="EnsemblMetazoa"/>
        </authorList>
    </citation>
    <scope>IDENTIFICATION</scope>
    <source>
        <strain evidence="2">ACHKN1017</strain>
    </source>
</reference>
<dbReference type="STRING" id="43041.A0A182KGS9"/>
<dbReference type="InterPro" id="IPR028213">
    <property type="entry name" value="PA1"/>
</dbReference>
<dbReference type="Proteomes" id="UP000075881">
    <property type="component" value="Unassembled WGS sequence"/>
</dbReference>
<organism evidence="2 3">
    <name type="scientific">Anopheles christyi</name>
    <dbReference type="NCBI Taxonomy" id="43041"/>
    <lineage>
        <taxon>Eukaryota</taxon>
        <taxon>Metazoa</taxon>
        <taxon>Ecdysozoa</taxon>
        <taxon>Arthropoda</taxon>
        <taxon>Hexapoda</taxon>
        <taxon>Insecta</taxon>
        <taxon>Pterygota</taxon>
        <taxon>Neoptera</taxon>
        <taxon>Endopterygota</taxon>
        <taxon>Diptera</taxon>
        <taxon>Nematocera</taxon>
        <taxon>Culicoidea</taxon>
        <taxon>Culicidae</taxon>
        <taxon>Anophelinae</taxon>
        <taxon>Anopheles</taxon>
    </lineage>
</organism>
<evidence type="ECO:0000313" key="3">
    <source>
        <dbReference type="Proteomes" id="UP000075881"/>
    </source>
</evidence>
<dbReference type="GO" id="GO:0033148">
    <property type="term" value="P:positive regulation of intracellular estrogen receptor signaling pathway"/>
    <property type="evidence" value="ECO:0007669"/>
    <property type="project" value="TreeGrafter"/>
</dbReference>
<feature type="region of interest" description="Disordered" evidence="1">
    <location>
        <begin position="44"/>
        <end position="63"/>
    </location>
</feature>
<evidence type="ECO:0000256" key="1">
    <source>
        <dbReference type="SAM" id="MobiDB-lite"/>
    </source>
</evidence>
<protein>
    <submittedName>
        <fullName evidence="2">Uncharacterized protein</fullName>
    </submittedName>
</protein>
<dbReference type="GO" id="GO:0044666">
    <property type="term" value="C:MLL3/4 complex"/>
    <property type="evidence" value="ECO:0007669"/>
    <property type="project" value="TreeGrafter"/>
</dbReference>
<feature type="compositionally biased region" description="Polar residues" evidence="1">
    <location>
        <begin position="119"/>
        <end position="131"/>
    </location>
</feature>
<dbReference type="Pfam" id="PF15364">
    <property type="entry name" value="PAXIP1_C"/>
    <property type="match status" value="1"/>
</dbReference>
<evidence type="ECO:0000313" key="2">
    <source>
        <dbReference type="EnsemblMetazoa" id="ACHR009967-PA"/>
    </source>
</evidence>
<dbReference type="EnsemblMetazoa" id="ACHR009967-RA">
    <property type="protein sequence ID" value="ACHR009967-PA"/>
    <property type="gene ID" value="ACHR009967"/>
</dbReference>
<dbReference type="AlphaFoldDB" id="A0A182KGS9"/>
<feature type="region of interest" description="Disordered" evidence="1">
    <location>
        <begin position="110"/>
        <end position="131"/>
    </location>
</feature>
<dbReference type="PANTHER" id="PTHR28467:SF1">
    <property type="entry name" value="PAXIP1-ASSOCIATED GLUTAMATE-RICH PROTEIN 1"/>
    <property type="match status" value="1"/>
</dbReference>
<name>A0A182KGS9_9DIPT</name>
<dbReference type="VEuPathDB" id="VectorBase:ACHR009967"/>
<dbReference type="GO" id="GO:0030331">
    <property type="term" value="F:nuclear estrogen receptor binding"/>
    <property type="evidence" value="ECO:0007669"/>
    <property type="project" value="TreeGrafter"/>
</dbReference>
<dbReference type="PANTHER" id="PTHR28467">
    <property type="entry name" value="PAXIP1-ASSOCIATED GLUTAMATE-RICH PROTEIN 1"/>
    <property type="match status" value="1"/>
</dbReference>
<keyword evidence="3" id="KW-1185">Reference proteome</keyword>
<proteinExistence type="predicted"/>
<dbReference type="GO" id="GO:1902808">
    <property type="term" value="P:positive regulation of cell cycle G1/S phase transition"/>
    <property type="evidence" value="ECO:0007669"/>
    <property type="project" value="TreeGrafter"/>
</dbReference>
<feature type="compositionally biased region" description="Basic and acidic residues" evidence="1">
    <location>
        <begin position="53"/>
        <end position="63"/>
    </location>
</feature>
<accession>A0A182KGS9</accession>
<reference evidence="3" key="1">
    <citation type="submission" date="2013-03" db="EMBL/GenBank/DDBJ databases">
        <title>The Genome Sequence of Anopheles christyi ACHKN1017.</title>
        <authorList>
            <consortium name="The Broad Institute Genomics Platform"/>
            <person name="Neafsey D.E."/>
            <person name="Besansky N."/>
            <person name="Walker B."/>
            <person name="Young S.K."/>
            <person name="Zeng Q."/>
            <person name="Gargeya S."/>
            <person name="Fitzgerald M."/>
            <person name="Haas B."/>
            <person name="Abouelleil A."/>
            <person name="Allen A.W."/>
            <person name="Alvarado L."/>
            <person name="Arachchi H.M."/>
            <person name="Berlin A.M."/>
            <person name="Chapman S.B."/>
            <person name="Gainer-Dewar J."/>
            <person name="Goldberg J."/>
            <person name="Griggs A."/>
            <person name="Gujja S."/>
            <person name="Hansen M."/>
            <person name="Howarth C."/>
            <person name="Imamovic A."/>
            <person name="Ireland A."/>
            <person name="Larimer J."/>
            <person name="McCowan C."/>
            <person name="Murphy C."/>
            <person name="Pearson M."/>
            <person name="Poon T.W."/>
            <person name="Priest M."/>
            <person name="Roberts A."/>
            <person name="Saif S."/>
            <person name="Shea T."/>
            <person name="Sisk P."/>
            <person name="Sykes S."/>
            <person name="Wortman J."/>
            <person name="Nusbaum C."/>
            <person name="Birren B."/>
        </authorList>
    </citation>
    <scope>NUCLEOTIDE SEQUENCE [LARGE SCALE GENOMIC DNA]</scope>
    <source>
        <strain evidence="3">ACHKN1017</strain>
    </source>
</reference>
<sequence>MSEDDNWSVSCFEASDWLPSPEELETAYCALEKGTYTLELNWKCPGRRAPSPAKKDEPKVTETVDKEAAAKNKEFDFMDDVALPQMRVRGQTSGPKGSAKKKTTNFAGVLDHMKKHGRLTQSKDSSGTTIVDDQQSVDGLRADGRHEPPAHHQQHLLQQPLQQPLLQPVQQLHTYMPQSTAPSQLPPPLHTPLALAIPISDSLRHRT</sequence>